<feature type="region of interest" description="Disordered" evidence="1">
    <location>
        <begin position="272"/>
        <end position="292"/>
    </location>
</feature>
<dbReference type="PANTHER" id="PTHR37841">
    <property type="entry name" value="GLR2918 PROTEIN"/>
    <property type="match status" value="1"/>
</dbReference>
<evidence type="ECO:0000313" key="3">
    <source>
        <dbReference type="EMBL" id="MBN8662148.1"/>
    </source>
</evidence>
<feature type="chain" id="PRO_5035192410" evidence="2">
    <location>
        <begin position="29"/>
        <end position="1365"/>
    </location>
</feature>
<dbReference type="Pfam" id="PF14903">
    <property type="entry name" value="WG_beta_rep"/>
    <property type="match status" value="6"/>
</dbReference>
<evidence type="ECO:0000256" key="2">
    <source>
        <dbReference type="SAM" id="SignalP"/>
    </source>
</evidence>
<protein>
    <submittedName>
        <fullName evidence="3">WG repeat-containing protein</fullName>
    </submittedName>
</protein>
<reference evidence="3" key="1">
    <citation type="submission" date="2021-02" db="EMBL/GenBank/DDBJ databases">
        <title>Genome-Resolved Metagenomics of a Microbial Community Performing Photosynthetic Biological Nutrient Removal.</title>
        <authorList>
            <person name="Mcdaniel E.A."/>
        </authorList>
    </citation>
    <scope>NUCLEOTIDE SEQUENCE</scope>
    <source>
        <strain evidence="3">UWPOB_OBS1</strain>
    </source>
</reference>
<accession>A0A8J7PKH7</accession>
<gene>
    <name evidence="3" type="ORF">J0M35_17400</name>
</gene>
<feature type="compositionally biased region" description="Polar residues" evidence="1">
    <location>
        <begin position="273"/>
        <end position="288"/>
    </location>
</feature>
<proteinExistence type="predicted"/>
<dbReference type="PANTHER" id="PTHR37841:SF1">
    <property type="entry name" value="DUF3298 DOMAIN-CONTAINING PROTEIN"/>
    <property type="match status" value="1"/>
</dbReference>
<evidence type="ECO:0000256" key="1">
    <source>
        <dbReference type="SAM" id="MobiDB-lite"/>
    </source>
</evidence>
<dbReference type="Proteomes" id="UP000664277">
    <property type="component" value="Unassembled WGS sequence"/>
</dbReference>
<organism evidence="3 4">
    <name type="scientific">Candidatus Obscuribacter phosphatis</name>
    <dbReference type="NCBI Taxonomy" id="1906157"/>
    <lineage>
        <taxon>Bacteria</taxon>
        <taxon>Bacillati</taxon>
        <taxon>Candidatus Melainabacteria</taxon>
        <taxon>Candidatus Obscuribacterales</taxon>
        <taxon>Candidatus Obscuribacteraceae</taxon>
        <taxon>Candidatus Obscuribacter</taxon>
    </lineage>
</organism>
<sequence length="1365" mass="150200">MAKKGFQRRWVFTSALTSATLLVTPACALGQEDLAKSYSLETAEQSAWPKTGKVRRGLKAVQYYFLAEVAARNCDLRTVLECHQLLQQYTPKDEAQGYLTAVQETLVPKHPVDRHCLELYEKAVAAKDNQLEKQNLTEALIRKYPKFEYGYLLGINDNPFVPSRKADNSIYRQVQSLNPNNALMLAALCAEAYEDYEVEQCRELYLRLRKLNPYFKTFALGTIDSAYEQWQLTNRQKTAHEDEGAARSPFEKPRIKLQPFLGSSLPTGIGRKTGSSLPSISKDAQGNSGKVPVPETVRKSILEQQNKSLARVKPTMAFIDRRGVVAFDPGPNVVLGNSYQDGMLVVNTAEERGINCGNDRTQYWNTRGEPAFAGTFSDGKSFSEGLCAIRQGRKWGFADLKGKVVIDCKYLEVKSFRQGLAAVRNSNGWGFINSSGALVAEPMYSSCLPFSEGLAAVKLGDRIGYIDTDGILTIPAIFAEARSFNCGVARVRSLEIEGLDGGGYIDKSGKPCINLSLLEKMYGSHPSPHSRFSHFGHADSDGQISSGDFGYMNFFAGMNFGGKTELVQDFAQGLLPLKLGQKDGYIDTTGRVIIEPQFDKAEAFSDGLAKVIVDGKKGYIDKTGKFAIPPRFMDAGPFSEGRAAVSEDGENWGYIDTSGRQVIAAQFARAEKFCGGLARVSILSEKLALAGKTKADSDVRLANSEPTMTVELRGAPVSLNGYEAKIANSIREHWQCQEEISALKEQFAFKLTAKGFPYDLQITQGMVDYAAILSSIDAIVLAAPYQSPKGPSVAEQATIICTFTGSSKSPCIDVKAFKLQEPTAQSRSLSPAEALKAVRCSNKKPLNDKIIRAWMISNLIELCRIAALDPDLPELQERLARAMEQIGLDSKNVADWLGLARAAGISITIERNPDKDDKQSVNAAIGAFSQAYMLSHNRLYGLELSRAWADSIALQILGYSKADPLMLGTAAALSDNWSAAREQYLKAQAKQSKEATALLERFNTGKDQTYLMPSIKADPQMTPRGSKNDLSILLRWLPVDTESLVANRGPYQNPKETPLNPLKPPEVTLAETLRRFCCGPIAEGSNREYIESDHGQRIPPDNLEYSAGIMAGRNFKLPNGLGCGTSSGATILVLSRQDFAQTQPIMSALKARANLCTSIGGIETLIFQSAGGRFEQGGSKYVFAPMDGVIVQANDKAYMLEMLERLKGVPTEQAFANNVFDIKDLEAVCESWAVRKMRKSTMPFDYTSREYIQGRRTRGEEDGFRLDRRLLGTVVRIKPDNVVNIKIIGGDRESLKEQANGWKRVLTSDSTSAGYLFNPDLKQDAQTVKIVYKANSVEIEQKCKDYQSAMFGLALLCSMGYVVFL</sequence>
<feature type="signal peptide" evidence="2">
    <location>
        <begin position="1"/>
        <end position="28"/>
    </location>
</feature>
<dbReference type="InterPro" id="IPR032774">
    <property type="entry name" value="WG_beta_rep"/>
</dbReference>
<dbReference type="SUPFAM" id="SSF69360">
    <property type="entry name" value="Cell wall binding repeat"/>
    <property type="match status" value="1"/>
</dbReference>
<comment type="caution">
    <text evidence="3">The sequence shown here is derived from an EMBL/GenBank/DDBJ whole genome shotgun (WGS) entry which is preliminary data.</text>
</comment>
<keyword evidence="2" id="KW-0732">Signal</keyword>
<name>A0A8J7PKH7_9BACT</name>
<evidence type="ECO:0000313" key="4">
    <source>
        <dbReference type="Proteomes" id="UP000664277"/>
    </source>
</evidence>
<dbReference type="EMBL" id="JAFLCK010000032">
    <property type="protein sequence ID" value="MBN8662148.1"/>
    <property type="molecule type" value="Genomic_DNA"/>
</dbReference>